<accession>A0A2I1HUP5</accession>
<dbReference type="AlphaFoldDB" id="A0A2I1HUP5"/>
<dbReference type="Proteomes" id="UP000234323">
    <property type="component" value="Unassembled WGS sequence"/>
</dbReference>
<name>A0A2I1HUP5_9GLOM</name>
<dbReference type="EMBL" id="LLXI01007444">
    <property type="protein sequence ID" value="PKY62589.1"/>
    <property type="molecule type" value="Genomic_DNA"/>
</dbReference>
<evidence type="ECO:0000313" key="2">
    <source>
        <dbReference type="Proteomes" id="UP000234323"/>
    </source>
</evidence>
<comment type="caution">
    <text evidence="1">The sequence shown here is derived from an EMBL/GenBank/DDBJ whole genome shotgun (WGS) entry which is preliminary data.</text>
</comment>
<organism evidence="1 2">
    <name type="scientific">Rhizophagus irregularis</name>
    <dbReference type="NCBI Taxonomy" id="588596"/>
    <lineage>
        <taxon>Eukaryota</taxon>
        <taxon>Fungi</taxon>
        <taxon>Fungi incertae sedis</taxon>
        <taxon>Mucoromycota</taxon>
        <taxon>Glomeromycotina</taxon>
        <taxon>Glomeromycetes</taxon>
        <taxon>Glomerales</taxon>
        <taxon>Glomeraceae</taxon>
        <taxon>Rhizophagus</taxon>
    </lineage>
</organism>
<protein>
    <submittedName>
        <fullName evidence="1">Uncharacterized protein</fullName>
    </submittedName>
</protein>
<reference evidence="1 2" key="1">
    <citation type="submission" date="2015-10" db="EMBL/GenBank/DDBJ databases">
        <title>Genome analyses suggest a sexual origin of heterokaryosis in a supposedly ancient asexual fungus.</title>
        <authorList>
            <person name="Ropars J."/>
            <person name="Sedzielewska K."/>
            <person name="Noel J."/>
            <person name="Charron P."/>
            <person name="Farinelli L."/>
            <person name="Marton T."/>
            <person name="Kruger M."/>
            <person name="Pelin A."/>
            <person name="Brachmann A."/>
            <person name="Corradi N."/>
        </authorList>
    </citation>
    <scope>NUCLEOTIDE SEQUENCE [LARGE SCALE GENOMIC DNA]</scope>
    <source>
        <strain evidence="1 2">A4</strain>
    </source>
</reference>
<sequence>MASSNFINIDWSSASQHSFTQLGNPIPLQNDSENLLHDTEPPPVLTTEDIFFLDIDDIYSFTYSTLHYEEPELEETDSINDYFNSLLYTPIEEITLRRDNTPSPINIPLPTVFKDNISTSSQEDISTPPQADINTMLFQNSSEEDILIPPQVDIITTPPASTSSLPSNDYSFQISFKKFHVTTNNRSGYNKIYEFRRSKSFFFEVVDHKSDTNQIHLRIHTNDYLMSTEPISYNSTSVLSNAKFQISKALQHFF</sequence>
<dbReference type="VEuPathDB" id="FungiDB:FUN_001395"/>
<dbReference type="VEuPathDB" id="FungiDB:RhiirFUN_002002"/>
<dbReference type="VEuPathDB" id="FungiDB:RhiirFUN_007913"/>
<keyword evidence="2" id="KW-1185">Reference proteome</keyword>
<gene>
    <name evidence="1" type="ORF">RhiirA4_489294</name>
</gene>
<evidence type="ECO:0000313" key="1">
    <source>
        <dbReference type="EMBL" id="PKY62589.1"/>
    </source>
</evidence>
<proteinExistence type="predicted"/>